<comment type="subcellular location">
    <subcellularLocation>
        <location evidence="1">Nucleus</location>
    </subcellularLocation>
</comment>
<organism evidence="10">
    <name type="scientific">Anisakis simplex</name>
    <name type="common">Herring worm</name>
    <dbReference type="NCBI Taxonomy" id="6269"/>
    <lineage>
        <taxon>Eukaryota</taxon>
        <taxon>Metazoa</taxon>
        <taxon>Ecdysozoa</taxon>
        <taxon>Nematoda</taxon>
        <taxon>Chromadorea</taxon>
        <taxon>Rhabditida</taxon>
        <taxon>Spirurina</taxon>
        <taxon>Ascaridomorpha</taxon>
        <taxon>Ascaridoidea</taxon>
        <taxon>Anisakidae</taxon>
        <taxon>Anisakis</taxon>
        <taxon>Anisakis simplex complex</taxon>
    </lineage>
</organism>
<evidence type="ECO:0000256" key="1">
    <source>
        <dbReference type="ARBA" id="ARBA00004123"/>
    </source>
</evidence>
<feature type="domain" description="DNA polymerase alpha/delta/epsilon subunit B" evidence="7">
    <location>
        <begin position="25"/>
        <end position="164"/>
    </location>
</feature>
<evidence type="ECO:0000256" key="4">
    <source>
        <dbReference type="ARBA" id="ARBA00023125"/>
    </source>
</evidence>
<dbReference type="InterPro" id="IPR016266">
    <property type="entry name" value="POLE2"/>
</dbReference>
<name>A0A0M3K3H4_ANISI</name>
<evidence type="ECO:0000259" key="7">
    <source>
        <dbReference type="Pfam" id="PF04042"/>
    </source>
</evidence>
<evidence type="ECO:0000256" key="5">
    <source>
        <dbReference type="ARBA" id="ARBA00023242"/>
    </source>
</evidence>
<dbReference type="GO" id="GO:0008622">
    <property type="term" value="C:epsilon DNA polymerase complex"/>
    <property type="evidence" value="ECO:0007669"/>
    <property type="project" value="InterPro"/>
</dbReference>
<dbReference type="WBParaSite" id="ASIM_0001551501-mRNA-1">
    <property type="protein sequence ID" value="ASIM_0001551501-mRNA-1"/>
    <property type="gene ID" value="ASIM_0001551501"/>
</dbReference>
<keyword evidence="5" id="KW-0539">Nucleus</keyword>
<evidence type="ECO:0000313" key="9">
    <source>
        <dbReference type="Proteomes" id="UP000267096"/>
    </source>
</evidence>
<evidence type="ECO:0000256" key="6">
    <source>
        <dbReference type="ARBA" id="ARBA00032930"/>
    </source>
</evidence>
<evidence type="ECO:0000256" key="3">
    <source>
        <dbReference type="ARBA" id="ARBA00022705"/>
    </source>
</evidence>
<dbReference type="Proteomes" id="UP000267096">
    <property type="component" value="Unassembled WGS sequence"/>
</dbReference>
<reference evidence="10" key="1">
    <citation type="submission" date="2017-02" db="UniProtKB">
        <authorList>
            <consortium name="WormBaseParasite"/>
        </authorList>
    </citation>
    <scope>IDENTIFICATION</scope>
</reference>
<dbReference type="GO" id="GO:0042276">
    <property type="term" value="P:error-prone translesion synthesis"/>
    <property type="evidence" value="ECO:0007669"/>
    <property type="project" value="TreeGrafter"/>
</dbReference>
<sequence>MSELSPDKSNNRQIVSDGFRHLSNIISKRIEQLAGCHFVFIPGPDDPYLGTFLPRPPLPHSLFEVMDKIPNCSFASNPCRIQYADQEIVILRDDLIEKMCRNSIHMPSATTDIAEHFCRTIASAGHLTPLPLHISPVFWQMDYCLRLYPLPDLVVIADQFQQFAISKHQCLFANPGSFARSKLEFHVYYPCRREIEPCNIDE</sequence>
<keyword evidence="4" id="KW-0238">DNA-binding</keyword>
<dbReference type="PANTHER" id="PTHR12708:SF0">
    <property type="entry name" value="DNA POLYMERASE EPSILON SUBUNIT 2"/>
    <property type="match status" value="1"/>
</dbReference>
<proteinExistence type="inferred from homology"/>
<dbReference type="Pfam" id="PF04042">
    <property type="entry name" value="DNA_pol_E_B"/>
    <property type="match status" value="1"/>
</dbReference>
<gene>
    <name evidence="8" type="ORF">ASIM_LOCUS14922</name>
</gene>
<dbReference type="AlphaFoldDB" id="A0A0M3K3H4"/>
<dbReference type="PANTHER" id="PTHR12708">
    <property type="entry name" value="DNA POLYMERASE EPSILON SUBUNIT B"/>
    <property type="match status" value="1"/>
</dbReference>
<comment type="similarity">
    <text evidence="2">Belongs to the DNA polymerase epsilon subunit B family.</text>
</comment>
<keyword evidence="9" id="KW-1185">Reference proteome</keyword>
<evidence type="ECO:0000313" key="10">
    <source>
        <dbReference type="WBParaSite" id="ASIM_0001551501-mRNA-1"/>
    </source>
</evidence>
<keyword evidence="3" id="KW-0235">DNA replication</keyword>
<protein>
    <recommendedName>
        <fullName evidence="6">DNA polymerase II subunit 2</fullName>
    </recommendedName>
</protein>
<dbReference type="Gene3D" id="3.60.21.60">
    <property type="match status" value="1"/>
</dbReference>
<evidence type="ECO:0000256" key="2">
    <source>
        <dbReference type="ARBA" id="ARBA00009560"/>
    </source>
</evidence>
<reference evidence="8 9" key="2">
    <citation type="submission" date="2018-11" db="EMBL/GenBank/DDBJ databases">
        <authorList>
            <consortium name="Pathogen Informatics"/>
        </authorList>
    </citation>
    <scope>NUCLEOTIDE SEQUENCE [LARGE SCALE GENOMIC DNA]</scope>
</reference>
<dbReference type="OrthoDB" id="10254730at2759"/>
<accession>A0A0M3K3H4</accession>
<dbReference type="EMBL" id="UYRR01032001">
    <property type="protein sequence ID" value="VDK53686.1"/>
    <property type="molecule type" value="Genomic_DNA"/>
</dbReference>
<dbReference type="GO" id="GO:0003677">
    <property type="term" value="F:DNA binding"/>
    <property type="evidence" value="ECO:0007669"/>
    <property type="project" value="UniProtKB-KW"/>
</dbReference>
<evidence type="ECO:0000313" key="8">
    <source>
        <dbReference type="EMBL" id="VDK53686.1"/>
    </source>
</evidence>
<dbReference type="GO" id="GO:0006261">
    <property type="term" value="P:DNA-templated DNA replication"/>
    <property type="evidence" value="ECO:0007669"/>
    <property type="project" value="InterPro"/>
</dbReference>
<dbReference type="InterPro" id="IPR007185">
    <property type="entry name" value="DNA_pol_a/d/e_bsu"/>
</dbReference>